<comment type="caution">
    <text evidence="10">The sequence shown here is derived from an EMBL/GenBank/DDBJ whole genome shotgun (WGS) entry which is preliminary data.</text>
</comment>
<feature type="region of interest" description="Disordered" evidence="8">
    <location>
        <begin position="243"/>
        <end position="262"/>
    </location>
</feature>
<dbReference type="RefSeq" id="WP_120325523.1">
    <property type="nucleotide sequence ID" value="NZ_RAPF01000007.1"/>
</dbReference>
<feature type="coiled-coil region" evidence="7">
    <location>
        <begin position="24"/>
        <end position="58"/>
    </location>
</feature>
<dbReference type="PANTHER" id="PTHR21666:SF288">
    <property type="entry name" value="CELL DIVISION PROTEIN YTFB"/>
    <property type="match status" value="1"/>
</dbReference>
<evidence type="ECO:0000313" key="10">
    <source>
        <dbReference type="EMBL" id="RKF19128.1"/>
    </source>
</evidence>
<dbReference type="AlphaFoldDB" id="A0A420EEN9"/>
<keyword evidence="5" id="KW-0862">Zinc</keyword>
<keyword evidence="11" id="KW-1185">Reference proteome</keyword>
<name>A0A420EEN9_9SPHN</name>
<protein>
    <submittedName>
        <fullName evidence="10">Metalloendopeptidase</fullName>
    </submittedName>
</protein>
<accession>A0A420EEN9</accession>
<dbReference type="OrthoDB" id="9809144at2"/>
<evidence type="ECO:0000256" key="1">
    <source>
        <dbReference type="ARBA" id="ARBA00001947"/>
    </source>
</evidence>
<dbReference type="Proteomes" id="UP000284395">
    <property type="component" value="Unassembled WGS sequence"/>
</dbReference>
<evidence type="ECO:0000256" key="6">
    <source>
        <dbReference type="ARBA" id="ARBA00023049"/>
    </source>
</evidence>
<dbReference type="Gene3D" id="2.70.70.10">
    <property type="entry name" value="Glucose Permease (Domain IIA)"/>
    <property type="match status" value="1"/>
</dbReference>
<keyword evidence="2" id="KW-0645">Protease</keyword>
<evidence type="ECO:0000256" key="8">
    <source>
        <dbReference type="SAM" id="MobiDB-lite"/>
    </source>
</evidence>
<organism evidence="10 11">
    <name type="scientific">Altericroceibacterium spongiae</name>
    <dbReference type="NCBI Taxonomy" id="2320269"/>
    <lineage>
        <taxon>Bacteria</taxon>
        <taxon>Pseudomonadati</taxon>
        <taxon>Pseudomonadota</taxon>
        <taxon>Alphaproteobacteria</taxon>
        <taxon>Sphingomonadales</taxon>
        <taxon>Erythrobacteraceae</taxon>
        <taxon>Altericroceibacterium</taxon>
    </lineage>
</organism>
<evidence type="ECO:0000256" key="5">
    <source>
        <dbReference type="ARBA" id="ARBA00022833"/>
    </source>
</evidence>
<dbReference type="InterPro" id="IPR011055">
    <property type="entry name" value="Dup_hybrid_motif"/>
</dbReference>
<dbReference type="GO" id="GO:0046872">
    <property type="term" value="F:metal ion binding"/>
    <property type="evidence" value="ECO:0007669"/>
    <property type="project" value="UniProtKB-KW"/>
</dbReference>
<keyword evidence="7" id="KW-0175">Coiled coil</keyword>
<keyword evidence="4" id="KW-0378">Hydrolase</keyword>
<dbReference type="EMBL" id="RAPF01000007">
    <property type="protein sequence ID" value="RKF19128.1"/>
    <property type="molecule type" value="Genomic_DNA"/>
</dbReference>
<dbReference type="CDD" id="cd12797">
    <property type="entry name" value="M23_peptidase"/>
    <property type="match status" value="1"/>
</dbReference>
<keyword evidence="6" id="KW-0482">Metalloprotease</keyword>
<evidence type="ECO:0000256" key="4">
    <source>
        <dbReference type="ARBA" id="ARBA00022801"/>
    </source>
</evidence>
<evidence type="ECO:0000256" key="3">
    <source>
        <dbReference type="ARBA" id="ARBA00022723"/>
    </source>
</evidence>
<reference evidence="10 11" key="1">
    <citation type="submission" date="2018-09" db="EMBL/GenBank/DDBJ databases">
        <title>Altererythrobacter spongiae sp. nov., isolated from a marine sponge.</title>
        <authorList>
            <person name="Zhuang L."/>
            <person name="Luo L."/>
        </authorList>
    </citation>
    <scope>NUCLEOTIDE SEQUENCE [LARGE SCALE GENOMIC DNA]</scope>
    <source>
        <strain evidence="10 11">HN-Y73</strain>
    </source>
</reference>
<dbReference type="InterPro" id="IPR050570">
    <property type="entry name" value="Cell_wall_metabolism_enzyme"/>
</dbReference>
<feature type="domain" description="M23ase beta-sheet core" evidence="9">
    <location>
        <begin position="299"/>
        <end position="385"/>
    </location>
</feature>
<keyword evidence="3" id="KW-0479">Metal-binding</keyword>
<dbReference type="PANTHER" id="PTHR21666">
    <property type="entry name" value="PEPTIDASE-RELATED"/>
    <property type="match status" value="1"/>
</dbReference>
<proteinExistence type="predicted"/>
<evidence type="ECO:0000256" key="7">
    <source>
        <dbReference type="SAM" id="Coils"/>
    </source>
</evidence>
<dbReference type="GO" id="GO:0006508">
    <property type="term" value="P:proteolysis"/>
    <property type="evidence" value="ECO:0007669"/>
    <property type="project" value="UniProtKB-KW"/>
</dbReference>
<comment type="cofactor">
    <cofactor evidence="1">
        <name>Zn(2+)</name>
        <dbReference type="ChEBI" id="CHEBI:29105"/>
    </cofactor>
</comment>
<evidence type="ECO:0000313" key="11">
    <source>
        <dbReference type="Proteomes" id="UP000284395"/>
    </source>
</evidence>
<dbReference type="GO" id="GO:0004222">
    <property type="term" value="F:metalloendopeptidase activity"/>
    <property type="evidence" value="ECO:0007669"/>
    <property type="project" value="TreeGrafter"/>
</dbReference>
<dbReference type="InterPro" id="IPR016047">
    <property type="entry name" value="M23ase_b-sheet_dom"/>
</dbReference>
<evidence type="ECO:0000259" key="9">
    <source>
        <dbReference type="Pfam" id="PF01551"/>
    </source>
</evidence>
<sequence length="391" mass="42110">MWAISAIGQNTESHNVSGSLREDLQRALAEQDAAQKRSAQFEEKAQKSKAEADKAANRMAALAAHIQQAEAGRAAAQARSALIGRERRRLDARLAEKQRPIVQLTSALQQIGRRPVALSVLQPGSVKDMVYLRAMLSAAMPRIHDQTSDLRSEIAHSRALRREAEDAARLLKAQEDRLLKRRQSLAALELRQRDAAEQAKGSASREANRALALGERARDLDMLVGELDRAGALRRRLAALPGPVLRPAHPSQARSPAQTAPPFEQAALSAPKPYMLPVDGRLVSGFGAMGDAGRARNLTLAPHEGAQIVAPAAGRVGFAGPYQGYGRIVIIEHAGGWTSVVTGLGRTAVQVGDRVRAGMPLGTAPSGHDRHISVELRRDGEAVNPLRFVSR</sequence>
<dbReference type="Pfam" id="PF01551">
    <property type="entry name" value="Peptidase_M23"/>
    <property type="match status" value="1"/>
</dbReference>
<dbReference type="SUPFAM" id="SSF51261">
    <property type="entry name" value="Duplicated hybrid motif"/>
    <property type="match status" value="1"/>
</dbReference>
<evidence type="ECO:0000256" key="2">
    <source>
        <dbReference type="ARBA" id="ARBA00022670"/>
    </source>
</evidence>
<gene>
    <name evidence="10" type="ORF">D6851_13845</name>
</gene>